<feature type="transmembrane region" description="Helical" evidence="1">
    <location>
        <begin position="346"/>
        <end position="367"/>
    </location>
</feature>
<dbReference type="EC" id="2.4.-.-" evidence="2"/>
<sequence length="623" mass="70386">MLTQIAKNRRLWLLLLMAGLVLVTTRWALTPSQSFNFVAQFGYWCMLALVILLGRAVAKAGAGKWVRDNFGRFDAMVLVLVVVCTSVWWSHEKPGFKILADELLLLGTSVGMHHERYATYPSRATDVQGPFQIIERVLDKRPLLFPFLVSTVHDLTGYRVENGFYFNRGLGIAFLLLVYVLGWQMGGRRWAGVLALLLFAGLPLAAQQSAGCGFELLNLFFMAAFMLGMLAYLRRPDALRLEVMVYTALALAACRYESILFMGPMALAALIGWWRRQRIDVSWPVLISPVFLAMWLTQNRIFSGDSTAWQMASKEGTSSPFGLEYLVPNFGHALAFFFDFDGYQPSSAIFAALGLLALPFLLLWVVRKLRTAAETTADELTWILSGAGLFGITAIMLLYFWGQFDDRIINRLSLPTHLFMMLAIVVVVRSIAKTDRVWKWLTGVVAFAAIAQSLPVMAKLAYEVDYSPGLEMKLREKFLKEQPEKDFLVLDNDAVFWIVHGLPSAGVIGARDRAESLAYHLRNHSFSGIYVFQTVRVNSDTGAYYIDPTEDMGPQFELETVWQQKTETLMFVRFSRIISVDLDGETVREVRDAVPTTTGHLNTPEQIEEIRTLYLENWIKQLP</sequence>
<feature type="transmembrane region" description="Helical" evidence="1">
    <location>
        <begin position="379"/>
        <end position="402"/>
    </location>
</feature>
<keyword evidence="2" id="KW-0328">Glycosyltransferase</keyword>
<keyword evidence="1" id="KW-1133">Transmembrane helix</keyword>
<dbReference type="GO" id="GO:0016757">
    <property type="term" value="F:glycosyltransferase activity"/>
    <property type="evidence" value="ECO:0007669"/>
    <property type="project" value="UniProtKB-KW"/>
</dbReference>
<feature type="transmembrane region" description="Helical" evidence="1">
    <location>
        <begin position="41"/>
        <end position="58"/>
    </location>
</feature>
<keyword evidence="2" id="KW-0808">Transferase</keyword>
<feature type="transmembrane region" description="Helical" evidence="1">
    <location>
        <begin position="190"/>
        <end position="210"/>
    </location>
</feature>
<evidence type="ECO:0000313" key="2">
    <source>
        <dbReference type="EMBL" id="WED65739.1"/>
    </source>
</evidence>
<organism evidence="2 3">
    <name type="scientific">Synoicihabitans lomoniglobus</name>
    <dbReference type="NCBI Taxonomy" id="2909285"/>
    <lineage>
        <taxon>Bacteria</taxon>
        <taxon>Pseudomonadati</taxon>
        <taxon>Verrucomicrobiota</taxon>
        <taxon>Opitutia</taxon>
        <taxon>Opitutales</taxon>
        <taxon>Opitutaceae</taxon>
        <taxon>Synoicihabitans</taxon>
    </lineage>
</organism>
<keyword evidence="1" id="KW-0472">Membrane</keyword>
<feature type="transmembrane region" description="Helical" evidence="1">
    <location>
        <begin position="12"/>
        <end position="29"/>
    </location>
</feature>
<proteinExistence type="predicted"/>
<feature type="transmembrane region" description="Helical" evidence="1">
    <location>
        <begin position="245"/>
        <end position="275"/>
    </location>
</feature>
<feature type="transmembrane region" description="Helical" evidence="1">
    <location>
        <begin position="408"/>
        <end position="428"/>
    </location>
</feature>
<evidence type="ECO:0000256" key="1">
    <source>
        <dbReference type="SAM" id="Phobius"/>
    </source>
</evidence>
<feature type="transmembrane region" description="Helical" evidence="1">
    <location>
        <begin position="165"/>
        <end position="183"/>
    </location>
</feature>
<feature type="transmembrane region" description="Helical" evidence="1">
    <location>
        <begin position="440"/>
        <end position="462"/>
    </location>
</feature>
<evidence type="ECO:0000313" key="3">
    <source>
        <dbReference type="Proteomes" id="UP001218638"/>
    </source>
</evidence>
<name>A0AAE9ZYJ5_9BACT</name>
<dbReference type="KEGG" id="slom:PXH66_02625"/>
<keyword evidence="3" id="KW-1185">Reference proteome</keyword>
<feature type="transmembrane region" description="Helical" evidence="1">
    <location>
        <begin position="70"/>
        <end position="89"/>
    </location>
</feature>
<reference evidence="2" key="1">
    <citation type="submission" date="2023-03" db="EMBL/GenBank/DDBJ databases">
        <title>Lomoglobus Profundus gen. nov., sp. nov., a novel member of the phylum Verrucomicrobia, isolated from deep-marine sediment of South China Sea.</title>
        <authorList>
            <person name="Ahmad T."/>
            <person name="Ishaq S.E."/>
            <person name="Wang F."/>
        </authorList>
    </citation>
    <scope>NUCLEOTIDE SEQUENCE</scope>
    <source>
        <strain evidence="2">LMO-M01</strain>
    </source>
</reference>
<dbReference type="Proteomes" id="UP001218638">
    <property type="component" value="Chromosome"/>
</dbReference>
<dbReference type="AlphaFoldDB" id="A0AAE9ZYJ5"/>
<dbReference type="RefSeq" id="WP_330930269.1">
    <property type="nucleotide sequence ID" value="NZ_CP119075.1"/>
</dbReference>
<keyword evidence="1" id="KW-0812">Transmembrane</keyword>
<protein>
    <submittedName>
        <fullName evidence="2">Glycosyltransferase family 39 protein</fullName>
        <ecNumber evidence="2">2.4.-.-</ecNumber>
    </submittedName>
</protein>
<feature type="transmembrane region" description="Helical" evidence="1">
    <location>
        <begin position="216"/>
        <end position="233"/>
    </location>
</feature>
<accession>A0AAE9ZYJ5</accession>
<gene>
    <name evidence="2" type="ORF">PXH66_02625</name>
</gene>
<dbReference type="EMBL" id="CP119075">
    <property type="protein sequence ID" value="WED65739.1"/>
    <property type="molecule type" value="Genomic_DNA"/>
</dbReference>